<evidence type="ECO:0000259" key="2">
    <source>
        <dbReference type="SMART" id="SM00829"/>
    </source>
</evidence>
<dbReference type="InterPro" id="IPR011032">
    <property type="entry name" value="GroES-like_sf"/>
</dbReference>
<dbReference type="PIR" id="G72376">
    <property type="entry name" value="G72376"/>
</dbReference>
<evidence type="ECO:0000313" key="4">
    <source>
        <dbReference type="Proteomes" id="UP000008183"/>
    </source>
</evidence>
<dbReference type="Gene3D" id="3.90.180.10">
    <property type="entry name" value="Medium-chain alcohol dehydrogenases, catalytic domain"/>
    <property type="match status" value="1"/>
</dbReference>
<dbReference type="PDB" id="1VJ0">
    <property type="method" value="X-ray"/>
    <property type="resolution" value="2.00 A"/>
    <property type="chains" value="A/B/C/D=1-368"/>
</dbReference>
<keyword evidence="5" id="KW-0479">Metal-binding</keyword>
<dbReference type="Proteomes" id="UP000008183">
    <property type="component" value="Chromosome"/>
</dbReference>
<feature type="binding site" evidence="5">
    <location>
        <position position="166"/>
    </location>
    <ligand>
        <name>Zn(2+)</name>
        <dbReference type="ChEBI" id="CHEBI:29105"/>
        <label>1</label>
    </ligand>
</feature>
<dbReference type="GO" id="GO:0016491">
    <property type="term" value="F:oxidoreductase activity"/>
    <property type="evidence" value="ECO:0007669"/>
    <property type="project" value="UniProtKB-KW"/>
</dbReference>
<dbReference type="InterPro" id="IPR013154">
    <property type="entry name" value="ADH-like_N"/>
</dbReference>
<dbReference type="Pfam" id="PF08240">
    <property type="entry name" value="ADH_N"/>
    <property type="match status" value="1"/>
</dbReference>
<feature type="binding site" evidence="5">
    <location>
        <position position="103"/>
    </location>
    <ligand>
        <name>Zn(2+)</name>
        <dbReference type="ChEBI" id="CHEBI:29105"/>
        <label>2</label>
    </ligand>
</feature>
<evidence type="ECO:0000313" key="3">
    <source>
        <dbReference type="EMBL" id="AAD35521.1"/>
    </source>
</evidence>
<feature type="binding site" evidence="5">
    <location>
        <position position="115"/>
    </location>
    <ligand>
        <name>Zn(2+)</name>
        <dbReference type="ChEBI" id="CHEBI:29105"/>
        <label>2</label>
    </ligand>
</feature>
<dbReference type="InterPro" id="IPR050129">
    <property type="entry name" value="Zn_alcohol_dh"/>
</dbReference>
<feature type="binding site" evidence="5">
    <location>
        <position position="100"/>
    </location>
    <ligand>
        <name>Zn(2+)</name>
        <dbReference type="ChEBI" id="CHEBI:29105"/>
        <label>2</label>
    </ligand>
</feature>
<gene>
    <name evidence="3" type="ordered locus">TM_0436</name>
</gene>
<dbReference type="SMR" id="Q9WYR7"/>
<dbReference type="EvolutionaryTrace" id="Q9WYR7"/>
<accession>Q9WYR7</accession>
<keyword evidence="5" id="KW-0862">Zinc</keyword>
<dbReference type="InterPro" id="IPR013149">
    <property type="entry name" value="ADH-like_C"/>
</dbReference>
<dbReference type="SUPFAM" id="SSF50129">
    <property type="entry name" value="GroES-like"/>
    <property type="match status" value="1"/>
</dbReference>
<dbReference type="InParanoid" id="Q9WYR7"/>
<evidence type="ECO:0000256" key="1">
    <source>
        <dbReference type="ARBA" id="ARBA00023002"/>
    </source>
</evidence>
<dbReference type="GO" id="GO:0046872">
    <property type="term" value="F:metal ion binding"/>
    <property type="evidence" value="ECO:0007669"/>
    <property type="project" value="UniProtKB-KW"/>
</dbReference>
<feature type="binding site" evidence="5">
    <location>
        <position position="65"/>
    </location>
    <ligand>
        <name>Zn(2+)</name>
        <dbReference type="ChEBI" id="CHEBI:29105"/>
        <label>1</label>
    </ligand>
</feature>
<dbReference type="EnsemblBacteria" id="AAD35521">
    <property type="protein sequence ID" value="AAD35521"/>
    <property type="gene ID" value="TM_0436"/>
</dbReference>
<dbReference type="Gene3D" id="3.40.50.720">
    <property type="entry name" value="NAD(P)-binding Rossmann-like Domain"/>
    <property type="match status" value="1"/>
</dbReference>
<name>Q9WYR7_THEMA</name>
<feature type="binding site" evidence="5">
    <location>
        <position position="106"/>
    </location>
    <ligand>
        <name>Zn(2+)</name>
        <dbReference type="ChEBI" id="CHEBI:29105"/>
        <label>2</label>
    </ligand>
</feature>
<evidence type="ECO:0007829" key="5">
    <source>
        <dbReference type="PDB" id="1VJ0"/>
    </source>
</evidence>
<dbReference type="PDBsum" id="1VJ0"/>
<proteinExistence type="evidence at protein level"/>
<dbReference type="CDD" id="cd08231">
    <property type="entry name" value="MDR_TM0436_like"/>
    <property type="match status" value="1"/>
</dbReference>
<keyword evidence="5" id="KW-0002">3D-structure</keyword>
<keyword evidence="4" id="KW-1185">Reference proteome</keyword>
<protein>
    <submittedName>
        <fullName evidence="3">Alcohol dehydrogenase, zinc-containing</fullName>
    </submittedName>
</protein>
<dbReference type="PANTHER" id="PTHR43401:SF1">
    <property type="entry name" value="ENOYL REDUCTASE (ER) DOMAIN-CONTAINING PROTEIN"/>
    <property type="match status" value="1"/>
</dbReference>
<dbReference type="InterPro" id="IPR036291">
    <property type="entry name" value="NAD(P)-bd_dom_sf"/>
</dbReference>
<dbReference type="FunCoup" id="Q9WYR7">
    <property type="interactions" value="268"/>
</dbReference>
<sequence>MMGLKAHAMVLEKFNQPLVYKEFEISDIPRGSILVEILSAGVCGSDVHMFRGEDPRVPLPIILGHEGAGRVVEVNGEKRDLNGELLKPGDLIVWNRGITCGECYWCKVSKEPYLCPNRKVYGINRGCSEYPHLRGCYSSHIVLDPETDVLKVSEKDDLDVLAMAMCSGATAYHAFDEYPESFAGKTVVIQGAGPLGLFGVVIARSLGAENVIVIAGSPNRLKLAEEIGADLTLNRRETSVEERRKAIMDITHGRGADFILEATGDSRALLEGSELLRRGGFYSVAGVAVPQDPVPFKVYEWLVLKNATFKGIWVSDTSHFVKTVSITSRNYQLLSKLITHRLPLKEANKALELMESREALKVILYPEG</sequence>
<feature type="binding site" evidence="5">
    <location>
        <position position="43"/>
    </location>
    <ligand>
        <name>Zn(2+)</name>
        <dbReference type="ChEBI" id="CHEBI:29105"/>
        <label>1</label>
    </ligand>
</feature>
<dbReference type="OrthoDB" id="9769198at2"/>
<dbReference type="AlphaFoldDB" id="Q9WYR7"/>
<feature type="binding site" evidence="5">
    <location>
        <position position="66"/>
    </location>
    <ligand>
        <name>Zn(2+)</name>
        <dbReference type="ChEBI" id="CHEBI:29105"/>
        <label>1</label>
    </ligand>
</feature>
<keyword evidence="1" id="KW-0560">Oxidoreductase</keyword>
<dbReference type="SUPFAM" id="SSF51735">
    <property type="entry name" value="NAD(P)-binding Rossmann-fold domains"/>
    <property type="match status" value="1"/>
</dbReference>
<dbReference type="EMBL" id="AE000512">
    <property type="protein sequence ID" value="AAD35521.1"/>
    <property type="molecule type" value="Genomic_DNA"/>
</dbReference>
<reference evidence="3 4" key="1">
    <citation type="journal article" date="1999" name="Nature">
        <title>Evidence for lateral gene transfer between Archaea and Bacteria from genome sequence of Thermotoga maritima.</title>
        <authorList>
            <person name="Nelson K.E."/>
            <person name="Clayton R.A."/>
            <person name="Gill S.R."/>
            <person name="Gwinn M.L."/>
            <person name="Dodson R.J."/>
            <person name="Haft D.H."/>
            <person name="Hickey E.K."/>
            <person name="Peterson J.D."/>
            <person name="Nelson W.C."/>
            <person name="Ketchum K.A."/>
            <person name="McDonald L."/>
            <person name="Utterback T.R."/>
            <person name="Malek J.A."/>
            <person name="Linher K.D."/>
            <person name="Garrett M.M."/>
            <person name="Stewart A.M."/>
            <person name="Cotton M.D."/>
            <person name="Pratt M.S."/>
            <person name="Phillips C.A."/>
            <person name="Richardson D."/>
            <person name="Heidelberg J."/>
            <person name="Sutton G.G."/>
            <person name="Fleischmann R.D."/>
            <person name="White O."/>
            <person name="Salzberg S.L."/>
            <person name="Smith H.O."/>
            <person name="Venter J.C."/>
            <person name="Fraser C.M."/>
        </authorList>
    </citation>
    <scope>NUCLEOTIDE SEQUENCE [LARGE SCALE GENOMIC DNA]</scope>
    <source>
        <strain evidence="4">ATCC 43589 / DSM 3109 / JCM 10099 / NBRC 100826 / MSB8</strain>
    </source>
</reference>
<dbReference type="KEGG" id="tma:TM0436"/>
<dbReference type="PANTHER" id="PTHR43401">
    <property type="entry name" value="L-THREONINE 3-DEHYDROGENASE"/>
    <property type="match status" value="1"/>
</dbReference>
<reference evidence="5" key="2">
    <citation type="submission" date="2003-12" db="PDB data bank">
        <title>Crystal structure of Alcohol dehydrogenase (TM0436) from Thermotoga maritima at 2.00 A resolution.</title>
        <authorList>
            <consortium name="Joint Center for Structural Genomics (JCSG)"/>
        </authorList>
    </citation>
    <scope>X-RAY CRYSTALLOGRAPHY (2.00 ANGSTROMS) IN COMPLEX WITH ZN(2+)</scope>
</reference>
<organism evidence="3 4">
    <name type="scientific">Thermotoga maritima (strain ATCC 43589 / DSM 3109 / JCM 10099 / NBRC 100826 / MSB8)</name>
    <dbReference type="NCBI Taxonomy" id="243274"/>
    <lineage>
        <taxon>Bacteria</taxon>
        <taxon>Thermotogati</taxon>
        <taxon>Thermotogota</taxon>
        <taxon>Thermotogae</taxon>
        <taxon>Thermotogales</taxon>
        <taxon>Thermotogaceae</taxon>
        <taxon>Thermotoga</taxon>
    </lineage>
</organism>
<dbReference type="PATRIC" id="fig|243274.5.peg.442"/>
<feature type="domain" description="Enoyl reductase (ER)" evidence="2">
    <location>
        <begin position="13"/>
        <end position="364"/>
    </location>
</feature>
<dbReference type="InterPro" id="IPR020843">
    <property type="entry name" value="ER"/>
</dbReference>
<dbReference type="Pfam" id="PF00107">
    <property type="entry name" value="ADH_zinc_N"/>
    <property type="match status" value="1"/>
</dbReference>
<dbReference type="PaxDb" id="243274-THEMA_02545"/>
<dbReference type="SMART" id="SM00829">
    <property type="entry name" value="PKS_ER"/>
    <property type="match status" value="1"/>
</dbReference>